<protein>
    <submittedName>
        <fullName evidence="2">Uncharacterized protein</fullName>
    </submittedName>
</protein>
<feature type="region of interest" description="Disordered" evidence="1">
    <location>
        <begin position="76"/>
        <end position="128"/>
    </location>
</feature>
<gene>
    <name evidence="2" type="ORF">SMACR_08006</name>
</gene>
<evidence type="ECO:0000313" key="2">
    <source>
        <dbReference type="EMBL" id="KAA8629367.1"/>
    </source>
</evidence>
<evidence type="ECO:0000256" key="1">
    <source>
        <dbReference type="SAM" id="MobiDB-lite"/>
    </source>
</evidence>
<feature type="compositionally biased region" description="Basic residues" evidence="1">
    <location>
        <begin position="111"/>
        <end position="128"/>
    </location>
</feature>
<comment type="caution">
    <text evidence="2">The sequence shown here is derived from an EMBL/GenBank/DDBJ whole genome shotgun (WGS) entry which is preliminary data.</text>
</comment>
<feature type="region of interest" description="Disordered" evidence="1">
    <location>
        <begin position="1"/>
        <end position="30"/>
    </location>
</feature>
<sequence length="128" mass="14148">MSSIQQRPPLHRSDPTNALPPALSHENPDAIDIDGEQLVDQLNELVGLMNFLGENPATHIQGQAVDVAEAVADADPVPTYTPLPVEGEKTIDVSASDQHQDDQHPADQPPRYRKPRNRLQKRPPKYAH</sequence>
<dbReference type="AlphaFoldDB" id="A0A8S8ZFG3"/>
<dbReference type="VEuPathDB" id="FungiDB:SMAC_08006"/>
<proteinExistence type="predicted"/>
<dbReference type="Proteomes" id="UP000433876">
    <property type="component" value="Unassembled WGS sequence"/>
</dbReference>
<organism evidence="2 3">
    <name type="scientific">Sordaria macrospora</name>
    <dbReference type="NCBI Taxonomy" id="5147"/>
    <lineage>
        <taxon>Eukaryota</taxon>
        <taxon>Fungi</taxon>
        <taxon>Dikarya</taxon>
        <taxon>Ascomycota</taxon>
        <taxon>Pezizomycotina</taxon>
        <taxon>Sordariomycetes</taxon>
        <taxon>Sordariomycetidae</taxon>
        <taxon>Sordariales</taxon>
        <taxon>Sordariaceae</taxon>
        <taxon>Sordaria</taxon>
    </lineage>
</organism>
<dbReference type="EMBL" id="NMPR01000138">
    <property type="protein sequence ID" value="KAA8629367.1"/>
    <property type="molecule type" value="Genomic_DNA"/>
</dbReference>
<accession>A0A8S8ZFG3</accession>
<name>A0A8S8ZFG3_SORMA</name>
<reference evidence="2 3" key="1">
    <citation type="submission" date="2017-07" db="EMBL/GenBank/DDBJ databases">
        <title>Genome sequence of the Sordaria macrospora wild type strain R19027.</title>
        <authorList>
            <person name="Nowrousian M."/>
            <person name="Teichert I."/>
            <person name="Kueck U."/>
        </authorList>
    </citation>
    <scope>NUCLEOTIDE SEQUENCE [LARGE SCALE GENOMIC DNA]</scope>
    <source>
        <strain evidence="2 3">R19027</strain>
        <tissue evidence="2">Mycelium</tissue>
    </source>
</reference>
<evidence type="ECO:0000313" key="3">
    <source>
        <dbReference type="Proteomes" id="UP000433876"/>
    </source>
</evidence>